<evidence type="ECO:0000313" key="2">
    <source>
        <dbReference type="Proteomes" id="UP001597380"/>
    </source>
</evidence>
<dbReference type="EMBL" id="JBHUHT010000009">
    <property type="protein sequence ID" value="MFD2095487.1"/>
    <property type="molecule type" value="Genomic_DNA"/>
</dbReference>
<accession>A0ABW4XK40</accession>
<dbReference type="Proteomes" id="UP001597380">
    <property type="component" value="Unassembled WGS sequence"/>
</dbReference>
<sequence>MKSKIMLSTFVLVVFLFGLAGGFYAGVVGGAASTSGQLYAGAKEMQVVAKLIDKAEYAKAKDVLCTSLKFRIQALALVSPIQQASEKQEIDRLVASVFGLPSEQATDGPPLCGDAL</sequence>
<dbReference type="RefSeq" id="WP_345341490.1">
    <property type="nucleotide sequence ID" value="NZ_BAABLI010000028.1"/>
</dbReference>
<proteinExistence type="predicted"/>
<protein>
    <submittedName>
        <fullName evidence="1">Uncharacterized protein</fullName>
    </submittedName>
</protein>
<comment type="caution">
    <text evidence="1">The sequence shown here is derived from an EMBL/GenBank/DDBJ whole genome shotgun (WGS) entry which is preliminary data.</text>
</comment>
<gene>
    <name evidence="1" type="ORF">ACFSJ3_05770</name>
</gene>
<reference evidence="2" key="1">
    <citation type="journal article" date="2019" name="Int. J. Syst. Evol. Microbiol.">
        <title>The Global Catalogue of Microorganisms (GCM) 10K type strain sequencing project: providing services to taxonomists for standard genome sequencing and annotation.</title>
        <authorList>
            <consortium name="The Broad Institute Genomics Platform"/>
            <consortium name="The Broad Institute Genome Sequencing Center for Infectious Disease"/>
            <person name="Wu L."/>
            <person name="Ma J."/>
        </authorList>
    </citation>
    <scope>NUCLEOTIDE SEQUENCE [LARGE SCALE GENOMIC DNA]</scope>
    <source>
        <strain evidence="2">CGMCC 1.10992</strain>
    </source>
</reference>
<organism evidence="1 2">
    <name type="scientific">Corallincola platygyrae</name>
    <dbReference type="NCBI Taxonomy" id="1193278"/>
    <lineage>
        <taxon>Bacteria</taxon>
        <taxon>Pseudomonadati</taxon>
        <taxon>Pseudomonadota</taxon>
        <taxon>Gammaproteobacteria</taxon>
        <taxon>Alteromonadales</taxon>
        <taxon>Psychromonadaceae</taxon>
        <taxon>Corallincola</taxon>
    </lineage>
</organism>
<keyword evidence="2" id="KW-1185">Reference proteome</keyword>
<name>A0ABW4XK40_9GAMM</name>
<evidence type="ECO:0000313" key="1">
    <source>
        <dbReference type="EMBL" id="MFD2095487.1"/>
    </source>
</evidence>